<proteinExistence type="predicted"/>
<evidence type="ECO:0000313" key="1">
    <source>
        <dbReference type="EMBL" id="UOF90087.1"/>
    </source>
</evidence>
<evidence type="ECO:0008006" key="3">
    <source>
        <dbReference type="Google" id="ProtNLM"/>
    </source>
</evidence>
<organism evidence="1 2">
    <name type="scientific">Fodinisporobacter ferrooxydans</name>
    <dbReference type="NCBI Taxonomy" id="2901836"/>
    <lineage>
        <taxon>Bacteria</taxon>
        <taxon>Bacillati</taxon>
        <taxon>Bacillota</taxon>
        <taxon>Bacilli</taxon>
        <taxon>Bacillales</taxon>
        <taxon>Alicyclobacillaceae</taxon>
        <taxon>Fodinisporobacter</taxon>
    </lineage>
</organism>
<name>A0ABY4CHT8_9BACL</name>
<reference evidence="1" key="1">
    <citation type="submission" date="2021-12" db="EMBL/GenBank/DDBJ databases">
        <title>Alicyclobacillaceae gen. nov., sp. nov., isolated from chalcocite enrichment system.</title>
        <authorList>
            <person name="Jiang Z."/>
        </authorList>
    </citation>
    <scope>NUCLEOTIDE SEQUENCE</scope>
    <source>
        <strain evidence="1">MYW30-H2</strain>
    </source>
</reference>
<keyword evidence="2" id="KW-1185">Reference proteome</keyword>
<sequence>MKTNRVVWPVPVREKLLSFHGRHFTPEETLDFIVQLIIEIEELLLNPVLTKTYTEEFGEYEGVSRVVVHGFRAYYEQMENDIVVLAVKFPGEI</sequence>
<accession>A0ABY4CHT8</accession>
<dbReference type="Proteomes" id="UP000830167">
    <property type="component" value="Chromosome"/>
</dbReference>
<dbReference type="EMBL" id="CP089291">
    <property type="protein sequence ID" value="UOF90087.1"/>
    <property type="molecule type" value="Genomic_DNA"/>
</dbReference>
<evidence type="ECO:0000313" key="2">
    <source>
        <dbReference type="Proteomes" id="UP000830167"/>
    </source>
</evidence>
<gene>
    <name evidence="1" type="ORF">LSG31_19830</name>
</gene>
<protein>
    <recommendedName>
        <fullName evidence="3">Type II toxin-antitoxin system RelE/ParE family toxin</fullName>
    </recommendedName>
</protein>
<dbReference type="RefSeq" id="WP_347436775.1">
    <property type="nucleotide sequence ID" value="NZ_CP089291.1"/>
</dbReference>